<dbReference type="EMBL" id="JBHTEK010000001">
    <property type="protein sequence ID" value="MFC7670309.1"/>
    <property type="molecule type" value="Genomic_DNA"/>
</dbReference>
<evidence type="ECO:0000313" key="1">
    <source>
        <dbReference type="EMBL" id="MFC7670309.1"/>
    </source>
</evidence>
<accession>A0ABW2UBL9</accession>
<reference evidence="2" key="1">
    <citation type="journal article" date="2019" name="Int. J. Syst. Evol. Microbiol.">
        <title>The Global Catalogue of Microorganisms (GCM) 10K type strain sequencing project: providing services to taxonomists for standard genome sequencing and annotation.</title>
        <authorList>
            <consortium name="The Broad Institute Genomics Platform"/>
            <consortium name="The Broad Institute Genome Sequencing Center for Infectious Disease"/>
            <person name="Wu L."/>
            <person name="Ma J."/>
        </authorList>
    </citation>
    <scope>NUCLEOTIDE SEQUENCE [LARGE SCALE GENOMIC DNA]</scope>
    <source>
        <strain evidence="2">JCM 19635</strain>
    </source>
</reference>
<gene>
    <name evidence="1" type="ORF">ACFQT0_25310</name>
</gene>
<keyword evidence="2" id="KW-1185">Reference proteome</keyword>
<sequence length="64" mass="7409">MAGGVTYMFVHNAPYSDAKFTALRDNYLAGKPLPRTIRTQLKEKHLAAGRAYRERMERKAARRR</sequence>
<comment type="caution">
    <text evidence="1">The sequence shown here is derived from an EMBL/GenBank/DDBJ whole genome shotgun (WGS) entry which is preliminary data.</text>
</comment>
<evidence type="ECO:0000313" key="2">
    <source>
        <dbReference type="Proteomes" id="UP001596513"/>
    </source>
</evidence>
<name>A0ABW2UBL9_9BACT</name>
<dbReference type="Proteomes" id="UP001596513">
    <property type="component" value="Unassembled WGS sequence"/>
</dbReference>
<organism evidence="1 2">
    <name type="scientific">Hymenobacter humi</name>
    <dbReference type="NCBI Taxonomy" id="1411620"/>
    <lineage>
        <taxon>Bacteria</taxon>
        <taxon>Pseudomonadati</taxon>
        <taxon>Bacteroidota</taxon>
        <taxon>Cytophagia</taxon>
        <taxon>Cytophagales</taxon>
        <taxon>Hymenobacteraceae</taxon>
        <taxon>Hymenobacter</taxon>
    </lineage>
</organism>
<proteinExistence type="predicted"/>
<protein>
    <submittedName>
        <fullName evidence="1">Uncharacterized protein</fullName>
    </submittedName>
</protein>
<dbReference type="RefSeq" id="WP_380205763.1">
    <property type="nucleotide sequence ID" value="NZ_JBHTEK010000001.1"/>
</dbReference>